<sequence length="59" mass="6548">YALGVRCDNNGGLGAFGREELGHVNGRSHMALSHKGEEEYMKLMIDFACHGWSLQQIRG</sequence>
<evidence type="ECO:0000313" key="1">
    <source>
        <dbReference type="EMBL" id="PON81077.1"/>
    </source>
</evidence>
<organism evidence="1 2">
    <name type="scientific">Trema orientale</name>
    <name type="common">Charcoal tree</name>
    <name type="synonym">Celtis orientalis</name>
    <dbReference type="NCBI Taxonomy" id="63057"/>
    <lineage>
        <taxon>Eukaryota</taxon>
        <taxon>Viridiplantae</taxon>
        <taxon>Streptophyta</taxon>
        <taxon>Embryophyta</taxon>
        <taxon>Tracheophyta</taxon>
        <taxon>Spermatophyta</taxon>
        <taxon>Magnoliopsida</taxon>
        <taxon>eudicotyledons</taxon>
        <taxon>Gunneridae</taxon>
        <taxon>Pentapetalae</taxon>
        <taxon>rosids</taxon>
        <taxon>fabids</taxon>
        <taxon>Rosales</taxon>
        <taxon>Cannabaceae</taxon>
        <taxon>Trema</taxon>
    </lineage>
</organism>
<comment type="caution">
    <text evidence="1">The sequence shown here is derived from an EMBL/GenBank/DDBJ whole genome shotgun (WGS) entry which is preliminary data.</text>
</comment>
<proteinExistence type="predicted"/>
<keyword evidence="2" id="KW-1185">Reference proteome</keyword>
<dbReference type="AlphaFoldDB" id="A0A2P5E699"/>
<evidence type="ECO:0000313" key="2">
    <source>
        <dbReference type="Proteomes" id="UP000237000"/>
    </source>
</evidence>
<reference evidence="2" key="1">
    <citation type="submission" date="2016-06" db="EMBL/GenBank/DDBJ databases">
        <title>Parallel loss of symbiosis genes in relatives of nitrogen-fixing non-legume Parasponia.</title>
        <authorList>
            <person name="Van Velzen R."/>
            <person name="Holmer R."/>
            <person name="Bu F."/>
            <person name="Rutten L."/>
            <person name="Van Zeijl A."/>
            <person name="Liu W."/>
            <person name="Santuari L."/>
            <person name="Cao Q."/>
            <person name="Sharma T."/>
            <person name="Shen D."/>
            <person name="Roswanjaya Y."/>
            <person name="Wardhani T."/>
            <person name="Kalhor M.S."/>
            <person name="Jansen J."/>
            <person name="Van den Hoogen J."/>
            <person name="Gungor B."/>
            <person name="Hartog M."/>
            <person name="Hontelez J."/>
            <person name="Verver J."/>
            <person name="Yang W.-C."/>
            <person name="Schijlen E."/>
            <person name="Repin R."/>
            <person name="Schilthuizen M."/>
            <person name="Schranz E."/>
            <person name="Heidstra R."/>
            <person name="Miyata K."/>
            <person name="Fedorova E."/>
            <person name="Kohlen W."/>
            <person name="Bisseling T."/>
            <person name="Smit S."/>
            <person name="Geurts R."/>
        </authorList>
    </citation>
    <scope>NUCLEOTIDE SEQUENCE [LARGE SCALE GENOMIC DNA]</scope>
    <source>
        <strain evidence="2">cv. RG33-2</strain>
    </source>
</reference>
<dbReference type="EMBL" id="JXTC01000225">
    <property type="protein sequence ID" value="PON81077.1"/>
    <property type="molecule type" value="Genomic_DNA"/>
</dbReference>
<protein>
    <submittedName>
        <fullName evidence="1">Uncharacterized protein</fullName>
    </submittedName>
</protein>
<feature type="non-terminal residue" evidence="1">
    <location>
        <position position="1"/>
    </location>
</feature>
<gene>
    <name evidence="1" type="ORF">TorRG33x02_231080</name>
</gene>
<dbReference type="InParanoid" id="A0A2P5E699"/>
<name>A0A2P5E699_TREOI</name>
<accession>A0A2P5E699</accession>
<dbReference type="Proteomes" id="UP000237000">
    <property type="component" value="Unassembled WGS sequence"/>
</dbReference>